<name>A0A7C4TXX2_9BACT</name>
<protein>
    <submittedName>
        <fullName evidence="1">Uncharacterized protein</fullName>
    </submittedName>
</protein>
<comment type="caution">
    <text evidence="1">The sequence shown here is derived from an EMBL/GenBank/DDBJ whole genome shotgun (WGS) entry which is preliminary data.</text>
</comment>
<sequence length="100" mass="11813">MKPIYNYKIEKYGGVEIPVIESVKWQWVKKEFSSRKAEEKLEIGSYVMLHDFGKTKVLGFKRPLYEDEEDLPEGVEPCNETEIRHCENSSKLKQGQRENF</sequence>
<organism evidence="1">
    <name type="scientific">Caldisericum exile</name>
    <dbReference type="NCBI Taxonomy" id="693075"/>
    <lineage>
        <taxon>Bacteria</taxon>
        <taxon>Pseudomonadati</taxon>
        <taxon>Caldisericota/Cryosericota group</taxon>
        <taxon>Caldisericota</taxon>
        <taxon>Caldisericia</taxon>
        <taxon>Caldisericales</taxon>
        <taxon>Caldisericaceae</taxon>
        <taxon>Caldisericum</taxon>
    </lineage>
</organism>
<dbReference type="EMBL" id="DTHV01000146">
    <property type="protein sequence ID" value="HGW60690.1"/>
    <property type="molecule type" value="Genomic_DNA"/>
</dbReference>
<proteinExistence type="predicted"/>
<reference evidence="1" key="1">
    <citation type="journal article" date="2020" name="mSystems">
        <title>Genome- and Community-Level Interaction Insights into Carbon Utilization and Element Cycling Functions of Hydrothermarchaeota in Hydrothermal Sediment.</title>
        <authorList>
            <person name="Zhou Z."/>
            <person name="Liu Y."/>
            <person name="Xu W."/>
            <person name="Pan J."/>
            <person name="Luo Z.H."/>
            <person name="Li M."/>
        </authorList>
    </citation>
    <scope>NUCLEOTIDE SEQUENCE [LARGE SCALE GENOMIC DNA]</scope>
    <source>
        <strain evidence="1">SpSt-794</strain>
    </source>
</reference>
<evidence type="ECO:0000313" key="1">
    <source>
        <dbReference type="EMBL" id="HGW60690.1"/>
    </source>
</evidence>
<dbReference type="AlphaFoldDB" id="A0A7C4TXX2"/>
<gene>
    <name evidence="1" type="ORF">ENV82_04605</name>
</gene>
<accession>A0A7C4TXX2</accession>